<feature type="signal peptide" evidence="4">
    <location>
        <begin position="1"/>
        <end position="19"/>
    </location>
</feature>
<evidence type="ECO:0000313" key="6">
    <source>
        <dbReference type="Proteomes" id="UP001153269"/>
    </source>
</evidence>
<sequence length="138" mass="15807">MEIMKLVVIVLLLLTNVFCQDVDNWRGAREENKWPNSEVIEDVFVRLIRKPGPRQYLGIMGKKYPGHNFQTFVGLMGKRSFEDDDPSPPPTPPHILPVTPSSGWEQEHSCAGRQSGKEEDEEEDEEEEDEGNVSTTHW</sequence>
<dbReference type="Proteomes" id="UP001153269">
    <property type="component" value="Unassembled WGS sequence"/>
</dbReference>
<feature type="chain" id="PRO_5040321644" evidence="4">
    <location>
        <begin position="20"/>
        <end position="138"/>
    </location>
</feature>
<dbReference type="InterPro" id="IPR013055">
    <property type="entry name" value="Tachy_Neuro_lke_CS"/>
</dbReference>
<evidence type="ECO:0000256" key="3">
    <source>
        <dbReference type="SAM" id="MobiDB-lite"/>
    </source>
</evidence>
<evidence type="ECO:0000256" key="2">
    <source>
        <dbReference type="ARBA" id="ARBA00022815"/>
    </source>
</evidence>
<dbReference type="AlphaFoldDB" id="A0A9N7TNJ4"/>
<keyword evidence="2" id="KW-0027">Amidation</keyword>
<accession>A0A9N7TNJ4</accession>
<evidence type="ECO:0000313" key="5">
    <source>
        <dbReference type="EMBL" id="CAB1415298.1"/>
    </source>
</evidence>
<gene>
    <name evidence="5" type="ORF">PLEPLA_LOCUS3014</name>
</gene>
<proteinExistence type="inferred from homology"/>
<dbReference type="EMBL" id="CADEAL010000150">
    <property type="protein sequence ID" value="CAB1415298.1"/>
    <property type="molecule type" value="Genomic_DNA"/>
</dbReference>
<evidence type="ECO:0000256" key="1">
    <source>
        <dbReference type="ARBA" id="ARBA00007518"/>
    </source>
</evidence>
<feature type="compositionally biased region" description="Acidic residues" evidence="3">
    <location>
        <begin position="118"/>
        <end position="131"/>
    </location>
</feature>
<dbReference type="PROSITE" id="PS00267">
    <property type="entry name" value="TACHYKININ"/>
    <property type="match status" value="1"/>
</dbReference>
<protein>
    <submittedName>
        <fullName evidence="5">Uncharacterized protein</fullName>
    </submittedName>
</protein>
<feature type="region of interest" description="Disordered" evidence="3">
    <location>
        <begin position="75"/>
        <end position="138"/>
    </location>
</feature>
<keyword evidence="6" id="KW-1185">Reference proteome</keyword>
<evidence type="ECO:0000256" key="4">
    <source>
        <dbReference type="SAM" id="SignalP"/>
    </source>
</evidence>
<reference evidence="5" key="1">
    <citation type="submission" date="2020-03" db="EMBL/GenBank/DDBJ databases">
        <authorList>
            <person name="Weist P."/>
        </authorList>
    </citation>
    <scope>NUCLEOTIDE SEQUENCE</scope>
</reference>
<comment type="similarity">
    <text evidence="1">Belongs to the tachykinin family.</text>
</comment>
<name>A0A9N7TNJ4_PLEPL</name>
<keyword evidence="4" id="KW-0732">Signal</keyword>
<comment type="caution">
    <text evidence="5">The sequence shown here is derived from an EMBL/GenBank/DDBJ whole genome shotgun (WGS) entry which is preliminary data.</text>
</comment>
<organism evidence="5 6">
    <name type="scientific">Pleuronectes platessa</name>
    <name type="common">European plaice</name>
    <dbReference type="NCBI Taxonomy" id="8262"/>
    <lineage>
        <taxon>Eukaryota</taxon>
        <taxon>Metazoa</taxon>
        <taxon>Chordata</taxon>
        <taxon>Craniata</taxon>
        <taxon>Vertebrata</taxon>
        <taxon>Euteleostomi</taxon>
        <taxon>Actinopterygii</taxon>
        <taxon>Neopterygii</taxon>
        <taxon>Teleostei</taxon>
        <taxon>Neoteleostei</taxon>
        <taxon>Acanthomorphata</taxon>
        <taxon>Carangaria</taxon>
        <taxon>Pleuronectiformes</taxon>
        <taxon>Pleuronectoidei</taxon>
        <taxon>Pleuronectidae</taxon>
        <taxon>Pleuronectes</taxon>
    </lineage>
</organism>